<feature type="non-terminal residue" evidence="1">
    <location>
        <position position="1"/>
    </location>
</feature>
<name>A0A1D2JG25_PARBR</name>
<dbReference type="VEuPathDB" id="FungiDB:PABG_12194"/>
<dbReference type="VEuPathDB" id="FungiDB:PADG_05963"/>
<protein>
    <submittedName>
        <fullName evidence="1">Uncharacterized protein</fullName>
    </submittedName>
</protein>
<comment type="caution">
    <text evidence="1">The sequence shown here is derived from an EMBL/GenBank/DDBJ whole genome shotgun (WGS) entry which is preliminary data.</text>
</comment>
<organism evidence="1 2">
    <name type="scientific">Paracoccidioides brasiliensis</name>
    <dbReference type="NCBI Taxonomy" id="121759"/>
    <lineage>
        <taxon>Eukaryota</taxon>
        <taxon>Fungi</taxon>
        <taxon>Dikarya</taxon>
        <taxon>Ascomycota</taxon>
        <taxon>Pezizomycotina</taxon>
        <taxon>Eurotiomycetes</taxon>
        <taxon>Eurotiomycetidae</taxon>
        <taxon>Onygenales</taxon>
        <taxon>Ajellomycetaceae</taxon>
        <taxon>Paracoccidioides</taxon>
    </lineage>
</organism>
<gene>
    <name evidence="1" type="ORF">ACO22_03379</name>
</gene>
<accession>A0A1D2JG25</accession>
<dbReference type="Proteomes" id="UP000242814">
    <property type="component" value="Unassembled WGS sequence"/>
</dbReference>
<evidence type="ECO:0000313" key="1">
    <source>
        <dbReference type="EMBL" id="ODH32310.1"/>
    </source>
</evidence>
<sequence length="101" mass="11067">KSDRFLTFCSYLSSGSLAACLGILLGLSNRHQSHHEYVGPGTCLQEADMAHSMLVSSMKSNNMGKCVTEKMLARANNAEKTACEVSRGIEVMLVWQKGDRK</sequence>
<dbReference type="AlphaFoldDB" id="A0A1D2JG25"/>
<reference evidence="1 2" key="1">
    <citation type="submission" date="2016-06" db="EMBL/GenBank/DDBJ databases">
        <authorList>
            <person name="Kjaerup R.B."/>
            <person name="Dalgaard T.S."/>
            <person name="Juul-Madsen H.R."/>
        </authorList>
    </citation>
    <scope>NUCLEOTIDE SEQUENCE [LARGE SCALE GENOMIC DNA]</scope>
    <source>
        <strain evidence="1 2">Pb300</strain>
    </source>
</reference>
<evidence type="ECO:0000313" key="2">
    <source>
        <dbReference type="Proteomes" id="UP000242814"/>
    </source>
</evidence>
<proteinExistence type="predicted"/>
<dbReference type="EMBL" id="LZYO01000115">
    <property type="protein sequence ID" value="ODH32310.1"/>
    <property type="molecule type" value="Genomic_DNA"/>
</dbReference>